<comment type="caution">
    <text evidence="1">The sequence shown here is derived from an EMBL/GenBank/DDBJ whole genome shotgun (WGS) entry which is preliminary data.</text>
</comment>
<accession>A0A0I9WFM7</accession>
<dbReference type="GO" id="GO:0003677">
    <property type="term" value="F:DNA binding"/>
    <property type="evidence" value="ECO:0007669"/>
    <property type="project" value="InterPro"/>
</dbReference>
<dbReference type="Gene3D" id="1.10.260.40">
    <property type="entry name" value="lambda repressor-like DNA-binding domains"/>
    <property type="match status" value="1"/>
</dbReference>
<dbReference type="PANTHER" id="PTHR37038">
    <property type="entry name" value="TRANSCRIPTIONAL REGULATOR-RELATED"/>
    <property type="match status" value="1"/>
</dbReference>
<dbReference type="PANTHER" id="PTHR37038:SF12">
    <property type="entry name" value="TRANSCRIPTIONAL REGULATOR"/>
    <property type="match status" value="1"/>
</dbReference>
<dbReference type="InterPro" id="IPR010057">
    <property type="entry name" value="Transcription_activator_Rgg_C"/>
</dbReference>
<dbReference type="NCBIfam" id="TIGR01716">
    <property type="entry name" value="RGG_Cterm"/>
    <property type="match status" value="1"/>
</dbReference>
<dbReference type="AlphaFoldDB" id="A0A0I9WFM7"/>
<protein>
    <submittedName>
        <fullName evidence="1">MutR family transcriptional regulator</fullName>
    </submittedName>
</protein>
<sequence>MENYGEIFKTYREARGLSLKDIAESGLSTSQLSRFEKGESDLTITKFIKALRKIKMPINEFMYATNDFKIDEINRLWVQIQTLFITKDIHGLQKLLSEQQEMEREVKIFQQLNTPIIKIYLSDLNKEKLYTQKDIDYIVDYLFVVDYWGEYELLIFSNLLFALNHEMSMMLLKEMNRRTDFYKEIPSNRRIIASMNLNAFIMCIERNKWLDAHYFEKQLEMTFFKETEIYERYYFYFAKQMLRYKKDGEDNAIIEMRNIIAGLKMVDCHNIASSFEEELAKMLGSDS</sequence>
<dbReference type="InterPro" id="IPR001387">
    <property type="entry name" value="Cro/C1-type_HTH"/>
</dbReference>
<evidence type="ECO:0000313" key="2">
    <source>
        <dbReference type="Proteomes" id="UP000196074"/>
    </source>
</evidence>
<dbReference type="EMBL" id="NFLC01000028">
    <property type="protein sequence ID" value="OUQ08772.1"/>
    <property type="molecule type" value="Genomic_DNA"/>
</dbReference>
<dbReference type="InterPro" id="IPR053163">
    <property type="entry name" value="HTH-type_regulator_Rgg"/>
</dbReference>
<dbReference type="CDD" id="cd00093">
    <property type="entry name" value="HTH_XRE"/>
    <property type="match status" value="1"/>
</dbReference>
<dbReference type="PROSITE" id="PS50943">
    <property type="entry name" value="HTH_CROC1"/>
    <property type="match status" value="1"/>
</dbReference>
<dbReference type="SUPFAM" id="SSF47413">
    <property type="entry name" value="lambda repressor-like DNA-binding domains"/>
    <property type="match status" value="1"/>
</dbReference>
<reference evidence="2" key="1">
    <citation type="submission" date="2017-04" db="EMBL/GenBank/DDBJ databases">
        <title>Function of individual gut microbiota members based on whole genome sequencing of pure cultures obtained from chicken caecum.</title>
        <authorList>
            <person name="Medvecky M."/>
            <person name="Cejkova D."/>
            <person name="Polansky O."/>
            <person name="Karasova D."/>
            <person name="Kubasova T."/>
            <person name="Cizek A."/>
            <person name="Rychlik I."/>
        </authorList>
    </citation>
    <scope>NUCLEOTIDE SEQUENCE [LARGE SCALE GENOMIC DNA]</scope>
    <source>
        <strain evidence="2">An144</strain>
    </source>
</reference>
<organism evidence="1 2">
    <name type="scientific">Enterococcus cecorum</name>
    <dbReference type="NCBI Taxonomy" id="44008"/>
    <lineage>
        <taxon>Bacteria</taxon>
        <taxon>Bacillati</taxon>
        <taxon>Bacillota</taxon>
        <taxon>Bacilli</taxon>
        <taxon>Lactobacillales</taxon>
        <taxon>Enterococcaceae</taxon>
        <taxon>Enterococcus</taxon>
    </lineage>
</organism>
<dbReference type="InterPro" id="IPR010982">
    <property type="entry name" value="Lambda_DNA-bd_dom_sf"/>
</dbReference>
<dbReference type="SMART" id="SM00530">
    <property type="entry name" value="HTH_XRE"/>
    <property type="match status" value="1"/>
</dbReference>
<dbReference type="Proteomes" id="UP000196074">
    <property type="component" value="Unassembled WGS sequence"/>
</dbReference>
<dbReference type="Gene3D" id="1.25.40.400">
    <property type="match status" value="1"/>
</dbReference>
<gene>
    <name evidence="1" type="ORF">B5E88_10880</name>
</gene>
<dbReference type="Pfam" id="PF01381">
    <property type="entry name" value="HTH_3"/>
    <property type="match status" value="1"/>
</dbReference>
<dbReference type="Pfam" id="PF21259">
    <property type="entry name" value="Rgg_C"/>
    <property type="match status" value="1"/>
</dbReference>
<proteinExistence type="predicted"/>
<name>A0A0I9WFM7_9ENTE</name>
<dbReference type="RefSeq" id="WP_047341568.1">
    <property type="nucleotide sequence ID" value="NZ_LDEB01000028.1"/>
</dbReference>
<evidence type="ECO:0000313" key="1">
    <source>
        <dbReference type="EMBL" id="OUQ08772.1"/>
    </source>
</evidence>